<evidence type="ECO:0000313" key="4">
    <source>
        <dbReference type="Proteomes" id="UP000654370"/>
    </source>
</evidence>
<dbReference type="InterPro" id="IPR018553">
    <property type="entry name" value="E2_Ub-conjug_enz"/>
</dbReference>
<keyword evidence="4" id="KW-1185">Reference proteome</keyword>
<organism evidence="3 4">
    <name type="scientific">Mortierella isabellina</name>
    <name type="common">Filamentous fungus</name>
    <name type="synonym">Umbelopsis isabellina</name>
    <dbReference type="NCBI Taxonomy" id="91625"/>
    <lineage>
        <taxon>Eukaryota</taxon>
        <taxon>Fungi</taxon>
        <taxon>Fungi incertae sedis</taxon>
        <taxon>Mucoromycota</taxon>
        <taxon>Mucoromycotina</taxon>
        <taxon>Umbelopsidomycetes</taxon>
        <taxon>Umbelopsidales</taxon>
        <taxon>Umbelopsidaceae</taxon>
        <taxon>Umbelopsis</taxon>
    </lineage>
</organism>
<comment type="caution">
    <text evidence="3">The sequence shown here is derived from an EMBL/GenBank/DDBJ whole genome shotgun (WGS) entry which is preliminary data.</text>
</comment>
<dbReference type="PANTHER" id="PTHR31560">
    <property type="entry name" value="UPF0652 PROTEIN C16A11.03C-RELATED"/>
    <property type="match status" value="1"/>
</dbReference>
<dbReference type="Proteomes" id="UP000654370">
    <property type="component" value="Unassembled WGS sequence"/>
</dbReference>
<evidence type="ECO:0000313" key="3">
    <source>
        <dbReference type="EMBL" id="KAG2175680.1"/>
    </source>
</evidence>
<dbReference type="InterPro" id="IPR057668">
    <property type="entry name" value="E2_Ub-conjug_enz_C"/>
</dbReference>
<protein>
    <recommendedName>
        <fullName evidence="2">Non-canonical E2 ubiquitin-conjugating enzyme C-terminal domain-containing protein</fullName>
    </recommendedName>
</protein>
<feature type="domain" description="Non-canonical E2 ubiquitin-conjugating enzyme C-terminal" evidence="2">
    <location>
        <begin position="512"/>
        <end position="567"/>
    </location>
</feature>
<dbReference type="Pfam" id="PF09418">
    <property type="entry name" value="DUF2009"/>
    <property type="match status" value="2"/>
</dbReference>
<feature type="compositionally biased region" description="Polar residues" evidence="1">
    <location>
        <begin position="100"/>
        <end position="111"/>
    </location>
</feature>
<reference evidence="3" key="1">
    <citation type="submission" date="2020-12" db="EMBL/GenBank/DDBJ databases">
        <title>Metabolic potential, ecology and presence of endohyphal bacteria is reflected in genomic diversity of Mucoromycotina.</title>
        <authorList>
            <person name="Muszewska A."/>
            <person name="Okrasinska A."/>
            <person name="Steczkiewicz K."/>
            <person name="Drgas O."/>
            <person name="Orlowska M."/>
            <person name="Perlinska-Lenart U."/>
            <person name="Aleksandrzak-Piekarczyk T."/>
            <person name="Szatraj K."/>
            <person name="Zielenkiewicz U."/>
            <person name="Pilsyk S."/>
            <person name="Malc E."/>
            <person name="Mieczkowski P."/>
            <person name="Kruszewska J.S."/>
            <person name="Biernat P."/>
            <person name="Pawlowska J."/>
        </authorList>
    </citation>
    <scope>NUCLEOTIDE SEQUENCE</scope>
    <source>
        <strain evidence="3">WA0000067209</strain>
    </source>
</reference>
<feature type="region of interest" description="Disordered" evidence="1">
    <location>
        <begin position="97"/>
        <end position="146"/>
    </location>
</feature>
<dbReference type="AlphaFoldDB" id="A0A8H7PL33"/>
<accession>A0A8H7PL33</accession>
<evidence type="ECO:0000256" key="1">
    <source>
        <dbReference type="SAM" id="MobiDB-lite"/>
    </source>
</evidence>
<gene>
    <name evidence="3" type="ORF">INT43_001327</name>
</gene>
<dbReference type="OrthoDB" id="406045at2759"/>
<sequence length="571" mass="65034">MPAQHRPELEDILSEKLLAVEAMGDRRIDDDTEIIEEALPGFCVECKDQEVIDAQSPATYAYVSLTNHHLKASVHCQQCNEDFCEVCHGMIHRTGKRATHTASQISETNGGEENGKRRSVSGESAAEDGEDSVIGKMLPPEQKAATGPTFEEIMVHKAKYIPLRLSLDERKYLRLLEAVLNVSEYTDRVDGLTHKSKAKRIVAQIKDICAILSGLVTACDYKRGQELFTDRTFEQNEEFFQKIFEIGRRHKIMNPEKMRSAYGKLMYMLMDSAIPEVEEMLGFSCVIPIKTVYSFLKERNGLDVLKNEIILLATMEIVPTGKTRMQIQSEIKRKERSIEQLSKKYRHSNLSADEIRHCLYSIGDNNAYLRANRHPCEKMLEYLQRYFQADEFEPGYSLSISAGRSGHRLSHDHSTQYTYVNQTLMLWREILHEMFMLWSLADQDLLNSHNVYKLMDTGQGVQRMQPCPAIGREMHRTLYKAQKKAKAWIGSSVIHLGDKNVPNALMFIDKVVNFFRGAFDGSGADNFYDAGSCIDGRLTSAWNWCSQIEQKAFFPVFLLTGFVGFDGGGWN</sequence>
<dbReference type="PANTHER" id="PTHR31560:SF0">
    <property type="entry name" value="UPF0652 PROTEIN C22H10.08"/>
    <property type="match status" value="1"/>
</dbReference>
<feature type="domain" description="Non-canonical E2 ubiquitin-conjugating enzyme C-terminal" evidence="2">
    <location>
        <begin position="157"/>
        <end position="510"/>
    </location>
</feature>
<evidence type="ECO:0000259" key="2">
    <source>
        <dbReference type="Pfam" id="PF09418"/>
    </source>
</evidence>
<name>A0A8H7PL33_MORIS</name>
<dbReference type="EMBL" id="JAEPQZ010000011">
    <property type="protein sequence ID" value="KAG2175680.1"/>
    <property type="molecule type" value="Genomic_DNA"/>
</dbReference>
<proteinExistence type="predicted"/>